<evidence type="ECO:0000313" key="2">
    <source>
        <dbReference type="Proteomes" id="UP000579605"/>
    </source>
</evidence>
<reference evidence="1 2" key="1">
    <citation type="submission" date="2020-07" db="EMBL/GenBank/DDBJ databases">
        <title>Sequencing the genomes of 1000 actinobacteria strains.</title>
        <authorList>
            <person name="Klenk H.-P."/>
        </authorList>
    </citation>
    <scope>NUCLEOTIDE SEQUENCE [LARGE SCALE GENOMIC DNA]</scope>
    <source>
        <strain evidence="1 2">DSM 18448</strain>
    </source>
</reference>
<accession>A0A852ZJT0</accession>
<evidence type="ECO:0000313" key="1">
    <source>
        <dbReference type="EMBL" id="NYH93341.1"/>
    </source>
</evidence>
<gene>
    <name evidence="1" type="ORF">F4554_005979</name>
</gene>
<sequence length="130" mass="14323">MAKLVGTWEYVEPRKVEDDVNLVGATTLIMTEADRRKLGDNSMKLQVRVMDDDTFGDDTVYADDSFQVGPALSQVGPNTIGLNAVVKHSKVEDSEPVWEGSAELYFKVRAVGPGVVTNWATSQNEDVPYE</sequence>
<keyword evidence="2" id="KW-1185">Reference proteome</keyword>
<name>A0A852ZJT0_9ACTN</name>
<dbReference type="EMBL" id="JACBZH010000001">
    <property type="protein sequence ID" value="NYH93341.1"/>
    <property type="molecule type" value="Genomic_DNA"/>
</dbReference>
<dbReference type="AlphaFoldDB" id="A0A852ZJT0"/>
<organism evidence="1 2">
    <name type="scientific">Actinopolymorpha rutila</name>
    <dbReference type="NCBI Taxonomy" id="446787"/>
    <lineage>
        <taxon>Bacteria</taxon>
        <taxon>Bacillati</taxon>
        <taxon>Actinomycetota</taxon>
        <taxon>Actinomycetes</taxon>
        <taxon>Propionibacteriales</taxon>
        <taxon>Actinopolymorphaceae</taxon>
        <taxon>Actinopolymorpha</taxon>
    </lineage>
</organism>
<dbReference type="RefSeq" id="WP_179790879.1">
    <property type="nucleotide sequence ID" value="NZ_BAAARR010000045.1"/>
</dbReference>
<protein>
    <submittedName>
        <fullName evidence="1">Uncharacterized protein</fullName>
    </submittedName>
</protein>
<proteinExistence type="predicted"/>
<dbReference type="Proteomes" id="UP000579605">
    <property type="component" value="Unassembled WGS sequence"/>
</dbReference>
<comment type="caution">
    <text evidence="1">The sequence shown here is derived from an EMBL/GenBank/DDBJ whole genome shotgun (WGS) entry which is preliminary data.</text>
</comment>